<dbReference type="InterPro" id="IPR005901">
    <property type="entry name" value="GLPGLI"/>
</dbReference>
<dbReference type="EMBL" id="BMLV01000002">
    <property type="protein sequence ID" value="GGP03324.1"/>
    <property type="molecule type" value="Genomic_DNA"/>
</dbReference>
<reference evidence="3" key="1">
    <citation type="journal article" date="2019" name="Int. J. Syst. Evol. Microbiol.">
        <title>The Global Catalogue of Microorganisms (GCM) 10K type strain sequencing project: providing services to taxonomists for standard genome sequencing and annotation.</title>
        <authorList>
            <consortium name="The Broad Institute Genomics Platform"/>
            <consortium name="The Broad Institute Genome Sequencing Center for Infectious Disease"/>
            <person name="Wu L."/>
            <person name="Ma J."/>
        </authorList>
    </citation>
    <scope>NUCLEOTIDE SEQUENCE [LARGE SCALE GENOMIC DNA]</scope>
    <source>
        <strain evidence="3">CGMCC 1.7656</strain>
    </source>
</reference>
<proteinExistence type="predicted"/>
<comment type="caution">
    <text evidence="2">The sequence shown here is derived from an EMBL/GenBank/DDBJ whole genome shotgun (WGS) entry which is preliminary data.</text>
</comment>
<gene>
    <name evidence="2" type="ORF">GCM10010992_11270</name>
</gene>
<keyword evidence="3" id="KW-1185">Reference proteome</keyword>
<name>A0ABQ2NHA6_9FLAO</name>
<dbReference type="Proteomes" id="UP000620064">
    <property type="component" value="Unassembled WGS sequence"/>
</dbReference>
<dbReference type="Pfam" id="PF09697">
    <property type="entry name" value="Porph_ging"/>
    <property type="match status" value="1"/>
</dbReference>
<feature type="region of interest" description="Disordered" evidence="1">
    <location>
        <begin position="255"/>
        <end position="286"/>
    </location>
</feature>
<evidence type="ECO:0000256" key="1">
    <source>
        <dbReference type="SAM" id="MobiDB-lite"/>
    </source>
</evidence>
<evidence type="ECO:0000313" key="2">
    <source>
        <dbReference type="EMBL" id="GGP03324.1"/>
    </source>
</evidence>
<feature type="compositionally biased region" description="Gly residues" evidence="1">
    <location>
        <begin position="267"/>
        <end position="278"/>
    </location>
</feature>
<accession>A0ABQ2NHA6</accession>
<sequence>MNYKKFQFNFVANIKSKKKFKMKKKLAITLFLIAISQFYFAQTTRFIYQVSMKSDSTDKTNVTTENARLDISPEKSLFYGEGRIKRDSIIQRMRETRNFDRNTMQNLRTSIDYIVEKDLVKNITYFKTRLGRDQYTYEEDRKMDWKILPETVKIGEYETQKAETFFAGRKWYAWFTQDIPFQDGPYKFKGLPGLIIKLEDEKGDYSFDLQQSKKITEFPNFDNRFGNPIKVKRTDFEKQEKIYRKDPVTFVTNSFTQGGGPTPPQSMGGGNRPGGGGFRMDPDFRKQMEDRLKEEVAKNNNPIEILSK</sequence>
<protein>
    <recommendedName>
        <fullName evidence="4">GLPGLI family protein</fullName>
    </recommendedName>
</protein>
<evidence type="ECO:0000313" key="3">
    <source>
        <dbReference type="Proteomes" id="UP000620064"/>
    </source>
</evidence>
<dbReference type="NCBIfam" id="TIGR01200">
    <property type="entry name" value="GLPGLI"/>
    <property type="match status" value="1"/>
</dbReference>
<organism evidence="2 3">
    <name type="scientific">Cloacibacterium rupense</name>
    <dbReference type="NCBI Taxonomy" id="517423"/>
    <lineage>
        <taxon>Bacteria</taxon>
        <taxon>Pseudomonadati</taxon>
        <taxon>Bacteroidota</taxon>
        <taxon>Flavobacteriia</taxon>
        <taxon>Flavobacteriales</taxon>
        <taxon>Weeksellaceae</taxon>
    </lineage>
</organism>
<evidence type="ECO:0008006" key="4">
    <source>
        <dbReference type="Google" id="ProtNLM"/>
    </source>
</evidence>